<organism evidence="2 3">
    <name type="scientific">Methylacidiphilum caldifontis</name>
    <dbReference type="NCBI Taxonomy" id="2795386"/>
    <lineage>
        <taxon>Bacteria</taxon>
        <taxon>Pseudomonadati</taxon>
        <taxon>Verrucomicrobiota</taxon>
        <taxon>Methylacidiphilae</taxon>
        <taxon>Methylacidiphilales</taxon>
        <taxon>Methylacidiphilaceae</taxon>
        <taxon>Methylacidiphilum (ex Ratnadevi et al. 2023)</taxon>
    </lineage>
</organism>
<dbReference type="OrthoDB" id="3199616at2"/>
<accession>A0A4Y8PHF8</accession>
<dbReference type="AlphaFoldDB" id="A0A4Y8PHF8"/>
<protein>
    <submittedName>
        <fullName evidence="2">Glycosyl transferase</fullName>
    </submittedName>
</protein>
<gene>
    <name evidence="2" type="ORF">A7Q10_05820</name>
</gene>
<name>A0A4Y8PHF8_9BACT</name>
<dbReference type="SUPFAM" id="SSF53756">
    <property type="entry name" value="UDP-Glycosyltransferase/glycogen phosphorylase"/>
    <property type="match status" value="1"/>
</dbReference>
<dbReference type="GO" id="GO:0016757">
    <property type="term" value="F:glycosyltransferase activity"/>
    <property type="evidence" value="ECO:0007669"/>
    <property type="project" value="UniProtKB-ARBA"/>
</dbReference>
<comment type="caution">
    <text evidence="2">The sequence shown here is derived from an EMBL/GenBank/DDBJ whole genome shotgun (WGS) entry which is preliminary data.</text>
</comment>
<sequence>MQNEPRILLIDSVLQGGGTDNQVILLARGLQELGVSVLVACPQNTELFDQLKSYGIESVHWGKKISGFYKLWKIIKSRKISVLHAHHGRDYWPAILSASWTTPKPKIVLTRHMAKSPGSWLSKHYLLNCCDCMVAVSRFTKKVLVQGDFDPLCPIKERHKREPIRGDHKKIRVIYGGIDTQRFYPRKVLYLREKLGIEARHFLFGMIGSYDFPLGKGQLDFLEAADCSRNFLPHGRFLIIGRGNMQQLLEEKIKRLSLEGRVFLVPHTSEIENWINALDCLVHPAIATEAFGLVILEAFACGKPVITTTIDGIPEAFQACQVGKLIPPWSTPDLCQALADIAATGPLPEEKKWECHKKIELTFSYKVMAKNMLNLYNQLLIETTERRRT</sequence>
<evidence type="ECO:0000259" key="1">
    <source>
        <dbReference type="Pfam" id="PF13439"/>
    </source>
</evidence>
<dbReference type="Gene3D" id="3.40.50.2000">
    <property type="entry name" value="Glycogen Phosphorylase B"/>
    <property type="match status" value="2"/>
</dbReference>
<feature type="domain" description="Glycosyltransferase subfamily 4-like N-terminal" evidence="1">
    <location>
        <begin position="17"/>
        <end position="146"/>
    </location>
</feature>
<keyword evidence="2" id="KW-0808">Transferase</keyword>
<dbReference type="CDD" id="cd03801">
    <property type="entry name" value="GT4_PimA-like"/>
    <property type="match status" value="1"/>
</dbReference>
<reference evidence="2 3" key="1">
    <citation type="submission" date="2016-05" db="EMBL/GenBank/DDBJ databases">
        <title>Diversity and Homogeneity among Thermoacidophilic Verrucomicrobia Methanotrophs Linked with Geographical Origin.</title>
        <authorList>
            <person name="Erikstad H.-A."/>
            <person name="Smestad N.B."/>
            <person name="Ceballos R.M."/>
            <person name="Birkeland N.-K."/>
        </authorList>
    </citation>
    <scope>NUCLEOTIDE SEQUENCE [LARGE SCALE GENOMIC DNA]</scope>
    <source>
        <strain evidence="2 3">Phi</strain>
    </source>
</reference>
<dbReference type="RefSeq" id="WP_134439543.1">
    <property type="nucleotide sequence ID" value="NZ_LXQC01000113.1"/>
</dbReference>
<keyword evidence="3" id="KW-1185">Reference proteome</keyword>
<dbReference type="Proteomes" id="UP000297713">
    <property type="component" value="Unassembled WGS sequence"/>
</dbReference>
<dbReference type="Pfam" id="PF13439">
    <property type="entry name" value="Glyco_transf_4"/>
    <property type="match status" value="1"/>
</dbReference>
<dbReference type="InterPro" id="IPR028098">
    <property type="entry name" value="Glyco_trans_4-like_N"/>
</dbReference>
<dbReference type="Pfam" id="PF13692">
    <property type="entry name" value="Glyco_trans_1_4"/>
    <property type="match status" value="1"/>
</dbReference>
<dbReference type="PANTHER" id="PTHR12526">
    <property type="entry name" value="GLYCOSYLTRANSFERASE"/>
    <property type="match status" value="1"/>
</dbReference>
<dbReference type="EMBL" id="LXQC01000113">
    <property type="protein sequence ID" value="TFE70594.1"/>
    <property type="molecule type" value="Genomic_DNA"/>
</dbReference>
<evidence type="ECO:0000313" key="3">
    <source>
        <dbReference type="Proteomes" id="UP000297713"/>
    </source>
</evidence>
<evidence type="ECO:0000313" key="2">
    <source>
        <dbReference type="EMBL" id="TFE70594.1"/>
    </source>
</evidence>
<proteinExistence type="predicted"/>